<organism evidence="1 2">
    <name type="scientific">Pedobacter frigiditerrae</name>
    <dbReference type="NCBI Taxonomy" id="2530452"/>
    <lineage>
        <taxon>Bacteria</taxon>
        <taxon>Pseudomonadati</taxon>
        <taxon>Bacteroidota</taxon>
        <taxon>Sphingobacteriia</taxon>
        <taxon>Sphingobacteriales</taxon>
        <taxon>Sphingobacteriaceae</taxon>
        <taxon>Pedobacter</taxon>
    </lineage>
</organism>
<dbReference type="RefSeq" id="WP_131555255.1">
    <property type="nucleotide sequence ID" value="NZ_SJSK01000006.1"/>
</dbReference>
<evidence type="ECO:0000313" key="2">
    <source>
        <dbReference type="Proteomes" id="UP000292884"/>
    </source>
</evidence>
<comment type="caution">
    <text evidence="1">The sequence shown here is derived from an EMBL/GenBank/DDBJ whole genome shotgun (WGS) entry which is preliminary data.</text>
</comment>
<dbReference type="SUPFAM" id="SSF48371">
    <property type="entry name" value="ARM repeat"/>
    <property type="match status" value="1"/>
</dbReference>
<evidence type="ECO:0000313" key="1">
    <source>
        <dbReference type="EMBL" id="TCC88235.1"/>
    </source>
</evidence>
<dbReference type="OrthoDB" id="2733362at2"/>
<reference evidence="1 2" key="1">
    <citation type="submission" date="2019-02" db="EMBL/GenBank/DDBJ databases">
        <title>Pedobacter sp. RP-1-13 sp. nov., isolated from Arctic soil.</title>
        <authorList>
            <person name="Dahal R.H."/>
        </authorList>
    </citation>
    <scope>NUCLEOTIDE SEQUENCE [LARGE SCALE GENOMIC DNA]</scope>
    <source>
        <strain evidence="1 2">RP-1-13</strain>
    </source>
</reference>
<proteinExistence type="predicted"/>
<sequence length="207" mass="23203">MSIIPKLASSLSRRDEVPNQELAKEIANHKDQNAVQELVENLKNKNKDIQNDCIKVIYEIGAIMPSLISAHAATFIELLEHKNNRIQWGAMTAINTITLQNPKIIYASLTKIVETADKGSVITKDHAVNILIDLCSLKEYANNAFPLLAAQLLSSATNQLPMYAERAMPIINAKNKTLFIKTLTSRLDDIEKDTKRKRVEKVIKKIS</sequence>
<name>A0A4R0MNA9_9SPHI</name>
<accession>A0A4R0MNA9</accession>
<keyword evidence="2" id="KW-1185">Reference proteome</keyword>
<dbReference type="AlphaFoldDB" id="A0A4R0MNA9"/>
<dbReference type="Gene3D" id="1.25.10.10">
    <property type="entry name" value="Leucine-rich Repeat Variant"/>
    <property type="match status" value="1"/>
</dbReference>
<gene>
    <name evidence="1" type="ORF">EZ428_21175</name>
</gene>
<dbReference type="Proteomes" id="UP000292884">
    <property type="component" value="Unassembled WGS sequence"/>
</dbReference>
<protein>
    <recommendedName>
        <fullName evidence="3">HEAT repeat domain-containing protein</fullName>
    </recommendedName>
</protein>
<evidence type="ECO:0008006" key="3">
    <source>
        <dbReference type="Google" id="ProtNLM"/>
    </source>
</evidence>
<dbReference type="InterPro" id="IPR016024">
    <property type="entry name" value="ARM-type_fold"/>
</dbReference>
<dbReference type="EMBL" id="SJSK01000006">
    <property type="protein sequence ID" value="TCC88235.1"/>
    <property type="molecule type" value="Genomic_DNA"/>
</dbReference>
<dbReference type="InterPro" id="IPR011989">
    <property type="entry name" value="ARM-like"/>
</dbReference>